<comment type="caution">
    <text evidence="2">The sequence shown here is derived from an EMBL/GenBank/DDBJ whole genome shotgun (WGS) entry which is preliminary data.</text>
</comment>
<organism evidence="2 3">
    <name type="scientific">Phytophthora nicotianae P1569</name>
    <dbReference type="NCBI Taxonomy" id="1317065"/>
    <lineage>
        <taxon>Eukaryota</taxon>
        <taxon>Sar</taxon>
        <taxon>Stramenopiles</taxon>
        <taxon>Oomycota</taxon>
        <taxon>Peronosporomycetes</taxon>
        <taxon>Peronosporales</taxon>
        <taxon>Peronosporaceae</taxon>
        <taxon>Phytophthora</taxon>
    </lineage>
</organism>
<dbReference type="InterPro" id="IPR020835">
    <property type="entry name" value="Catalase_sf"/>
</dbReference>
<dbReference type="EMBL" id="ANIZ01001483">
    <property type="protein sequence ID" value="ETI46960.1"/>
    <property type="molecule type" value="Genomic_DNA"/>
</dbReference>
<dbReference type="InterPro" id="IPR010582">
    <property type="entry name" value="Catalase_immune_responsive"/>
</dbReference>
<evidence type="ECO:0000313" key="2">
    <source>
        <dbReference type="EMBL" id="ETI46960.1"/>
    </source>
</evidence>
<dbReference type="Proteomes" id="UP000018721">
    <property type="component" value="Unassembled WGS sequence"/>
</dbReference>
<reference evidence="2 3" key="1">
    <citation type="submission" date="2013-11" db="EMBL/GenBank/DDBJ databases">
        <title>The Genome Sequence of Phytophthora parasitica P1569.</title>
        <authorList>
            <consortium name="The Broad Institute Genomics Platform"/>
            <person name="Russ C."/>
            <person name="Tyler B."/>
            <person name="Panabieres F."/>
            <person name="Shan W."/>
            <person name="Tripathy S."/>
            <person name="Grunwald N."/>
            <person name="Machado M."/>
            <person name="Johnson C.S."/>
            <person name="Arredondo F."/>
            <person name="Hong C."/>
            <person name="Coffey M."/>
            <person name="Young S.K."/>
            <person name="Zeng Q."/>
            <person name="Gargeya S."/>
            <person name="Fitzgerald M."/>
            <person name="Abouelleil A."/>
            <person name="Alvarado L."/>
            <person name="Chapman S.B."/>
            <person name="Gainer-Dewar J."/>
            <person name="Goldberg J."/>
            <person name="Griggs A."/>
            <person name="Gujja S."/>
            <person name="Hansen M."/>
            <person name="Howarth C."/>
            <person name="Imamovic A."/>
            <person name="Ireland A."/>
            <person name="Larimer J."/>
            <person name="McCowan C."/>
            <person name="Murphy C."/>
            <person name="Pearson M."/>
            <person name="Poon T.W."/>
            <person name="Priest M."/>
            <person name="Roberts A."/>
            <person name="Saif S."/>
            <person name="Shea T."/>
            <person name="Sykes S."/>
            <person name="Wortman J."/>
            <person name="Nusbaum C."/>
            <person name="Birren B."/>
        </authorList>
    </citation>
    <scope>NUCLEOTIDE SEQUENCE [LARGE SCALE GENOMIC DNA]</scope>
    <source>
        <strain evidence="2 3">P1569</strain>
    </source>
</reference>
<accession>V9F613</accession>
<dbReference type="Pfam" id="PF06628">
    <property type="entry name" value="Catalase-rel"/>
    <property type="match status" value="1"/>
</dbReference>
<gene>
    <name evidence="2" type="ORF">F443_08732</name>
</gene>
<protein>
    <recommendedName>
        <fullName evidence="1">Catalase immune-responsive domain-containing protein</fullName>
    </recommendedName>
</protein>
<keyword evidence="3" id="KW-1185">Reference proteome</keyword>
<sequence>MKKIGVLLPTRSQYFPNSVGGPTETASLHYYSYQGDHSVVDKFSTVDDDNFSQVGDFYRKTLDAAARERLTDNIAGSLVNASKPVTGYNTLSVPKLHEECPVTLEIPGTWYQGL</sequence>
<dbReference type="GO" id="GO:0020037">
    <property type="term" value="F:heme binding"/>
    <property type="evidence" value="ECO:0007669"/>
    <property type="project" value="InterPro"/>
</dbReference>
<dbReference type="HOGENOM" id="CLU_2125972_0_0_1"/>
<dbReference type="SUPFAM" id="SSF56634">
    <property type="entry name" value="Heme-dependent catalase-like"/>
    <property type="match status" value="1"/>
</dbReference>
<evidence type="ECO:0000313" key="3">
    <source>
        <dbReference type="Proteomes" id="UP000018721"/>
    </source>
</evidence>
<dbReference type="AlphaFoldDB" id="V9F613"/>
<dbReference type="Gene3D" id="2.40.180.10">
    <property type="entry name" value="Catalase core domain"/>
    <property type="match status" value="1"/>
</dbReference>
<evidence type="ECO:0000259" key="1">
    <source>
        <dbReference type="Pfam" id="PF06628"/>
    </source>
</evidence>
<proteinExistence type="predicted"/>
<name>V9F613_PHYNI</name>
<feature type="domain" description="Catalase immune-responsive" evidence="1">
    <location>
        <begin position="48"/>
        <end position="85"/>
    </location>
</feature>